<dbReference type="EMBL" id="GBEZ01006166">
    <property type="protein sequence ID" value="JAC79211.1"/>
    <property type="molecule type" value="Transcribed_RNA"/>
</dbReference>
<dbReference type="InterPro" id="IPR036721">
    <property type="entry name" value="RCK_C_sf"/>
</dbReference>
<feature type="region of interest" description="Disordered" evidence="12">
    <location>
        <begin position="314"/>
        <end position="377"/>
    </location>
</feature>
<dbReference type="PANTHER" id="PTHR43652:SF9">
    <property type="entry name" value="RCK C-TERMINAL DOMAIN-CONTAINING PROTEIN"/>
    <property type="match status" value="1"/>
</dbReference>
<keyword evidence="9" id="KW-0764">Sulfate transport</keyword>
<feature type="transmembrane region" description="Helical" evidence="13">
    <location>
        <begin position="891"/>
        <end position="909"/>
    </location>
</feature>
<feature type="transmembrane region" description="Helical" evidence="13">
    <location>
        <begin position="741"/>
        <end position="761"/>
    </location>
</feature>
<evidence type="ECO:0000256" key="1">
    <source>
        <dbReference type="ARBA" id="ARBA00004651"/>
    </source>
</evidence>
<evidence type="ECO:0000256" key="5">
    <source>
        <dbReference type="ARBA" id="ARBA00022737"/>
    </source>
</evidence>
<feature type="transmembrane region" description="Helical" evidence="13">
    <location>
        <begin position="850"/>
        <end position="871"/>
    </location>
</feature>
<name>A0A061S8X4_9CHLO</name>
<keyword evidence="2" id="KW-0813">Transport</keyword>
<feature type="transmembrane region" description="Helical" evidence="13">
    <location>
        <begin position="6"/>
        <end position="23"/>
    </location>
</feature>
<feature type="transmembrane region" description="Helical" evidence="13">
    <location>
        <begin position="715"/>
        <end position="734"/>
    </location>
</feature>
<feature type="transmembrane region" description="Helical" evidence="13">
    <location>
        <begin position="187"/>
        <end position="208"/>
    </location>
</feature>
<protein>
    <submittedName>
        <fullName evidence="16">Sodium sulfate co-transporter</fullName>
    </submittedName>
</protein>
<dbReference type="InterPro" id="IPR004680">
    <property type="entry name" value="Cit_transptr-like_dom"/>
</dbReference>
<feature type="region of interest" description="Disordered" evidence="12">
    <location>
        <begin position="392"/>
        <end position="447"/>
    </location>
</feature>
<reference evidence="16" key="1">
    <citation type="submission" date="2014-05" db="EMBL/GenBank/DDBJ databases">
        <title>The transcriptome of the halophilic microalga Tetraselmis sp. GSL018 isolated from the Great Salt Lake, Utah.</title>
        <authorList>
            <person name="Jinkerson R.E."/>
            <person name="D'Adamo S."/>
            <person name="Posewitz M.C."/>
        </authorList>
    </citation>
    <scope>NUCLEOTIDE SEQUENCE</scope>
    <source>
        <strain evidence="16">GSL018</strain>
    </source>
</reference>
<dbReference type="SUPFAM" id="SSF116726">
    <property type="entry name" value="TrkA C-terminal domain-like"/>
    <property type="match status" value="4"/>
</dbReference>
<dbReference type="InterPro" id="IPR051679">
    <property type="entry name" value="DASS-Related_Transporters"/>
</dbReference>
<evidence type="ECO:0000313" key="16">
    <source>
        <dbReference type="EMBL" id="JAC79211.1"/>
    </source>
</evidence>
<keyword evidence="7 13" id="KW-1133">Transmembrane helix</keyword>
<evidence type="ECO:0000256" key="3">
    <source>
        <dbReference type="ARBA" id="ARBA00022475"/>
    </source>
</evidence>
<keyword evidence="10 13" id="KW-0472">Membrane</keyword>
<evidence type="ECO:0000256" key="4">
    <source>
        <dbReference type="ARBA" id="ARBA00022692"/>
    </source>
</evidence>
<dbReference type="EMBL" id="GBEZ01010498">
    <property type="protein sequence ID" value="JAC75181.1"/>
    <property type="molecule type" value="Transcribed_RNA"/>
</dbReference>
<evidence type="ECO:0000256" key="10">
    <source>
        <dbReference type="ARBA" id="ARBA00023136"/>
    </source>
</evidence>
<comment type="subcellular location">
    <subcellularLocation>
        <location evidence="1">Cell membrane</location>
        <topology evidence="1">Multi-pass membrane protein</topology>
    </subcellularLocation>
</comment>
<accession>A0A061S8X4</accession>
<evidence type="ECO:0000259" key="14">
    <source>
        <dbReference type="PROSITE" id="PS51202"/>
    </source>
</evidence>
<evidence type="ECO:0000256" key="6">
    <source>
        <dbReference type="ARBA" id="ARBA00022847"/>
    </source>
</evidence>
<comment type="similarity">
    <text evidence="11">Belongs to the divalent anion:Na+ symporter (DASS) superfamily. Na+/sulfate symporter (TC 2.A.47.4) family.</text>
</comment>
<feature type="domain" description="RCK C-terminal" evidence="14">
    <location>
        <begin position="521"/>
        <end position="606"/>
    </location>
</feature>
<gene>
    <name evidence="16" type="ORF">TSPGSL018_13267</name>
    <name evidence="15" type="ORF">TSPGSL018_23840</name>
</gene>
<organism evidence="16">
    <name type="scientific">Tetraselmis sp. GSL018</name>
    <dbReference type="NCBI Taxonomy" id="582737"/>
    <lineage>
        <taxon>Eukaryota</taxon>
        <taxon>Viridiplantae</taxon>
        <taxon>Chlorophyta</taxon>
        <taxon>core chlorophytes</taxon>
        <taxon>Chlorodendrophyceae</taxon>
        <taxon>Chlorodendrales</taxon>
        <taxon>Chlorodendraceae</taxon>
        <taxon>Tetraselmis</taxon>
    </lineage>
</organism>
<evidence type="ECO:0000313" key="15">
    <source>
        <dbReference type="EMBL" id="JAC75181.1"/>
    </source>
</evidence>
<feature type="compositionally biased region" description="Polar residues" evidence="12">
    <location>
        <begin position="405"/>
        <end position="420"/>
    </location>
</feature>
<feature type="domain" description="RCK C-terminal" evidence="14">
    <location>
        <begin position="614"/>
        <end position="698"/>
    </location>
</feature>
<dbReference type="GO" id="GO:0015116">
    <property type="term" value="F:sulfate transmembrane transporter activity"/>
    <property type="evidence" value="ECO:0007669"/>
    <property type="project" value="UniProtKB-ARBA"/>
</dbReference>
<dbReference type="Pfam" id="PF03600">
    <property type="entry name" value="CitMHS"/>
    <property type="match status" value="1"/>
</dbReference>
<keyword evidence="4 13" id="KW-0812">Transmembrane</keyword>
<dbReference type="PANTHER" id="PTHR43652">
    <property type="entry name" value="BASIC AMINO ACID ANTIPORTER YFCC-RELATED"/>
    <property type="match status" value="1"/>
</dbReference>
<dbReference type="InterPro" id="IPR006037">
    <property type="entry name" value="RCK_C"/>
</dbReference>
<evidence type="ECO:0000256" key="2">
    <source>
        <dbReference type="ARBA" id="ARBA00022448"/>
    </source>
</evidence>
<keyword evidence="5" id="KW-0677">Repeat</keyword>
<dbReference type="Gene3D" id="3.30.70.1450">
    <property type="entry name" value="Regulator of K+ conductance, C-terminal domain"/>
    <property type="match status" value="4"/>
</dbReference>
<proteinExistence type="inferred from homology"/>
<feature type="transmembrane region" description="Helical" evidence="13">
    <location>
        <begin position="59"/>
        <end position="82"/>
    </location>
</feature>
<feature type="domain" description="RCK C-terminal" evidence="14">
    <location>
        <begin position="217"/>
        <end position="301"/>
    </location>
</feature>
<dbReference type="GO" id="GO:0008324">
    <property type="term" value="F:monoatomic cation transmembrane transporter activity"/>
    <property type="evidence" value="ECO:0007669"/>
    <property type="project" value="InterPro"/>
</dbReference>
<keyword evidence="3" id="KW-1003">Cell membrane</keyword>
<dbReference type="AlphaFoldDB" id="A0A061S8X4"/>
<dbReference type="Pfam" id="PF02080">
    <property type="entry name" value="TrkA_C"/>
    <property type="match status" value="4"/>
</dbReference>
<evidence type="ECO:0000256" key="13">
    <source>
        <dbReference type="SAM" id="Phobius"/>
    </source>
</evidence>
<dbReference type="FunFam" id="3.30.70.1450:FF:000009">
    <property type="entry name" value="SLC13 family permease"/>
    <property type="match status" value="1"/>
</dbReference>
<keyword evidence="8" id="KW-0346">Stress response</keyword>
<dbReference type="GO" id="GO:0006813">
    <property type="term" value="P:potassium ion transport"/>
    <property type="evidence" value="ECO:0007669"/>
    <property type="project" value="InterPro"/>
</dbReference>
<feature type="transmembrane region" description="Helical" evidence="13">
    <location>
        <begin position="139"/>
        <end position="166"/>
    </location>
</feature>
<sequence>MALAWDGWLTLAVMVVGLAVMATDRLGPDFVFLGMLGTLMASTVITLKEGLSGFSNSGLLTVMILFPVAEGISQTGGLDRLLMGLLGKPGSLVAAQVRMMGPVAVLSAFLNNTPIVALLVPLIFTWARGSDNIHVQKLLIPLSFASIFGGTCTLIGTSTNLVIAGLQQERARQDPSVPVFGMFDISAYGLPYAVFGIVYILIFSPWLLPPLKAFACGDTAEEEEKDELLVGMKVMRDSPVIGKTIEHAGLRSLEKVFLIAVERGGYAIPAVGPDFELREGDVLFFSGDLKGVESMAATYGLAYLTDETEEDFAGMFGSPRGFASQQPTSPRSAGASPHRGPWPSARFSMDVAQLKHQRTARQAQEERPLQPHLSLSRVSAPGNILGAEAEALNSLSESHSESSETDAQPSSSEALPTRTSEMARAPRLSDQATSPPRSPTKDSKSHLLKAVVSPSSELVGNSIRQVGFRGKINASVVAVLRGGSRVPGKLGNIVLEANDRVLLDVPDSFDRFADAVKANFQDVEPVKDEAREFMAPMVVDNGNLAGKTIQQAGLRGLPGLFLVAIDRVSGETLHAVNPQTVLEIGDVLWFSGDLEAIASLRKVAGLRHQEDRQQAKIGVEAIHRRLVQAVVASGGPLVGRTVKRSAFRTHYGAAIIAVHRQGERLKSKIGDIVIKAGDVLLLDTGSGFVEAHSHDPSFALVSEVENSNPPNSSRMWVAILMGAAMIFTQILGVFTGKFIDLFTAALLAAGGMLATGCLTGAQARSSINWDIYVTIGSAFGVSIAMEKTGVALAIANILVSIGQAAGGQIATLVAIYVATALLSNIIANNAAAAIMFPISFSVAERLGIDYNVMSVTLMLGASSCFFTPFGYQTNLMVFGAGGYRTMDFIRFGGPLQIWLCFGFALIIFVTTSGMVWLLVTISGAAAVCLALYPFLPSIISFCRGVVRRSRCKEEQSTV</sequence>
<evidence type="ECO:0000256" key="7">
    <source>
        <dbReference type="ARBA" id="ARBA00022989"/>
    </source>
</evidence>
<evidence type="ECO:0000256" key="11">
    <source>
        <dbReference type="ARBA" id="ARBA00061614"/>
    </source>
</evidence>
<evidence type="ECO:0000256" key="12">
    <source>
        <dbReference type="SAM" id="MobiDB-lite"/>
    </source>
</evidence>
<dbReference type="PROSITE" id="PS51202">
    <property type="entry name" value="RCK_C"/>
    <property type="match status" value="4"/>
</dbReference>
<keyword evidence="6" id="KW-0769">Symport</keyword>
<evidence type="ECO:0000256" key="9">
    <source>
        <dbReference type="ARBA" id="ARBA00023032"/>
    </source>
</evidence>
<evidence type="ECO:0000256" key="8">
    <source>
        <dbReference type="ARBA" id="ARBA00023016"/>
    </source>
</evidence>
<dbReference type="GO" id="GO:0005886">
    <property type="term" value="C:plasma membrane"/>
    <property type="evidence" value="ECO:0007669"/>
    <property type="project" value="UniProtKB-SubCell"/>
</dbReference>
<feature type="transmembrane region" description="Helical" evidence="13">
    <location>
        <begin position="916"/>
        <end position="935"/>
    </location>
</feature>
<feature type="transmembrane region" description="Helical" evidence="13">
    <location>
        <begin position="30"/>
        <end position="47"/>
    </location>
</feature>
<feature type="domain" description="RCK C-terminal" evidence="14">
    <location>
        <begin position="435"/>
        <end position="519"/>
    </location>
</feature>
<feature type="transmembrane region" description="Helical" evidence="13">
    <location>
        <begin position="103"/>
        <end position="127"/>
    </location>
</feature>
<dbReference type="GO" id="GO:0015293">
    <property type="term" value="F:symporter activity"/>
    <property type="evidence" value="ECO:0007669"/>
    <property type="project" value="UniProtKB-KW"/>
</dbReference>